<proteinExistence type="predicted"/>
<comment type="caution">
    <text evidence="2">The sequence shown here is derived from an EMBL/GenBank/DDBJ whole genome shotgun (WGS) entry which is preliminary data.</text>
</comment>
<evidence type="ECO:0000256" key="1">
    <source>
        <dbReference type="SAM" id="Phobius"/>
    </source>
</evidence>
<dbReference type="InterPro" id="IPR017850">
    <property type="entry name" value="Alkaline_phosphatase_core_sf"/>
</dbReference>
<keyword evidence="1" id="KW-0812">Transmembrane</keyword>
<evidence type="ECO:0008006" key="4">
    <source>
        <dbReference type="Google" id="ProtNLM"/>
    </source>
</evidence>
<protein>
    <recommendedName>
        <fullName evidence="4">GPI ethanolamine phosphate transferase 1</fullName>
    </recommendedName>
</protein>
<evidence type="ECO:0000313" key="3">
    <source>
        <dbReference type="Proteomes" id="UP000466442"/>
    </source>
</evidence>
<organism evidence="2 3">
    <name type="scientific">Apolygus lucorum</name>
    <name type="common">Small green plant bug</name>
    <name type="synonym">Lygocoris lucorum</name>
    <dbReference type="NCBI Taxonomy" id="248454"/>
    <lineage>
        <taxon>Eukaryota</taxon>
        <taxon>Metazoa</taxon>
        <taxon>Ecdysozoa</taxon>
        <taxon>Arthropoda</taxon>
        <taxon>Hexapoda</taxon>
        <taxon>Insecta</taxon>
        <taxon>Pterygota</taxon>
        <taxon>Neoptera</taxon>
        <taxon>Paraneoptera</taxon>
        <taxon>Hemiptera</taxon>
        <taxon>Heteroptera</taxon>
        <taxon>Panheteroptera</taxon>
        <taxon>Cimicomorpha</taxon>
        <taxon>Miridae</taxon>
        <taxon>Mirini</taxon>
        <taxon>Apolygus</taxon>
    </lineage>
</organism>
<reference evidence="2" key="1">
    <citation type="journal article" date="2021" name="Mol. Ecol. Resour.">
        <title>Apolygus lucorum genome provides insights into omnivorousness and mesophyll feeding.</title>
        <authorList>
            <person name="Liu Y."/>
            <person name="Liu H."/>
            <person name="Wang H."/>
            <person name="Huang T."/>
            <person name="Liu B."/>
            <person name="Yang B."/>
            <person name="Yin L."/>
            <person name="Li B."/>
            <person name="Zhang Y."/>
            <person name="Zhang S."/>
            <person name="Jiang F."/>
            <person name="Zhang X."/>
            <person name="Ren Y."/>
            <person name="Wang B."/>
            <person name="Wang S."/>
            <person name="Lu Y."/>
            <person name="Wu K."/>
            <person name="Fan W."/>
            <person name="Wang G."/>
        </authorList>
    </citation>
    <scope>NUCLEOTIDE SEQUENCE</scope>
    <source>
        <strain evidence="2">12Hb</strain>
    </source>
</reference>
<feature type="transmembrane region" description="Helical" evidence="1">
    <location>
        <begin position="12"/>
        <end position="30"/>
    </location>
</feature>
<dbReference type="AlphaFoldDB" id="A0A8S9XT27"/>
<evidence type="ECO:0000313" key="2">
    <source>
        <dbReference type="EMBL" id="KAF6211388.1"/>
    </source>
</evidence>
<dbReference type="Gene3D" id="3.40.720.10">
    <property type="entry name" value="Alkaline Phosphatase, subunit A"/>
    <property type="match status" value="1"/>
</dbReference>
<name>A0A8S9XT27_APOLU</name>
<dbReference type="Proteomes" id="UP000466442">
    <property type="component" value="Unassembled WGS sequence"/>
</dbReference>
<sequence length="346" mass="38796">MNRTWFHGVDHLLLWLLCAVVLCTLNFAFYEMGSSDQGYFPENSAVPKRFDDERRNDSRRIFIVFVEGLKTGHLIRHIHKSKVLARVVIHEGAWGEMSWEPPPPGFVGFEPFFTGNPEGFGPSVLSVADRVTFIGRPHIARGLKLPTNFTKLVFPAAGLTSDDDKSFDQVLIEQSVELSATRELWDLSLQKEVAILHLTAVGHANRREGLNSIRGTMALYDVFDQLDRLFNYIRQDYPYSGATFIVTSVGMQVPIIAWGHGIDKAKYPDSRNYQNPGYTVPTIPRKLNVLNMAPLLACLLDSPPPPNSIGELPESYLGLPKRSVALCQTELAMGVKICTTIRPRRS</sequence>
<keyword evidence="3" id="KW-1185">Reference proteome</keyword>
<dbReference type="EMBL" id="WIXP02000004">
    <property type="protein sequence ID" value="KAF6211388.1"/>
    <property type="molecule type" value="Genomic_DNA"/>
</dbReference>
<keyword evidence="1" id="KW-1133">Transmembrane helix</keyword>
<gene>
    <name evidence="2" type="ORF">GE061_011900</name>
</gene>
<keyword evidence="1" id="KW-0472">Membrane</keyword>
<accession>A0A8S9XT27</accession>